<reference evidence="1" key="1">
    <citation type="journal article" date="2014" name="Front. Microbiol.">
        <title>High frequency of phylogenetically diverse reductive dehalogenase-homologous genes in deep subseafloor sedimentary metagenomes.</title>
        <authorList>
            <person name="Kawai M."/>
            <person name="Futagami T."/>
            <person name="Toyoda A."/>
            <person name="Takaki Y."/>
            <person name="Nishi S."/>
            <person name="Hori S."/>
            <person name="Arai W."/>
            <person name="Tsubouchi T."/>
            <person name="Morono Y."/>
            <person name="Uchiyama I."/>
            <person name="Ito T."/>
            <person name="Fujiyama A."/>
            <person name="Inagaki F."/>
            <person name="Takami H."/>
        </authorList>
    </citation>
    <scope>NUCLEOTIDE SEQUENCE</scope>
    <source>
        <strain evidence="1">Expedition CK06-06</strain>
    </source>
</reference>
<dbReference type="EMBL" id="BART01028311">
    <property type="protein sequence ID" value="GAG90121.1"/>
    <property type="molecule type" value="Genomic_DNA"/>
</dbReference>
<feature type="non-terminal residue" evidence="1">
    <location>
        <position position="1"/>
    </location>
</feature>
<proteinExistence type="predicted"/>
<evidence type="ECO:0000313" key="1">
    <source>
        <dbReference type="EMBL" id="GAG90121.1"/>
    </source>
</evidence>
<comment type="caution">
    <text evidence="1">The sequence shown here is derived from an EMBL/GenBank/DDBJ whole genome shotgun (WGS) entry which is preliminary data.</text>
</comment>
<protein>
    <submittedName>
        <fullName evidence="1">Uncharacterized protein</fullName>
    </submittedName>
</protein>
<gene>
    <name evidence="1" type="ORF">S01H4_49958</name>
</gene>
<name>X1D0X4_9ZZZZ</name>
<organism evidence="1">
    <name type="scientific">marine sediment metagenome</name>
    <dbReference type="NCBI Taxonomy" id="412755"/>
    <lineage>
        <taxon>unclassified sequences</taxon>
        <taxon>metagenomes</taxon>
        <taxon>ecological metagenomes</taxon>
    </lineage>
</organism>
<dbReference type="AlphaFoldDB" id="X1D0X4"/>
<accession>X1D0X4</accession>
<sequence length="149" mass="16925">CTWVYEQIYRFPPTPGDWTGGFPSYIGMWPGINIDENGYSEAFEIPSIVENIDLEIQVKFVSDHGISNTVGAVALEYQDVGDDWHAIEQATCTTLVLAGFVTDWVQTHVDKNVPRNDLRLHIKGQAGQTETDPWPFMPLYIRIKIYPHV</sequence>